<dbReference type="EMBL" id="KB030414">
    <property type="protein sequence ID" value="ELK17039.1"/>
    <property type="molecule type" value="Genomic_DNA"/>
</dbReference>
<evidence type="ECO:0000256" key="7">
    <source>
        <dbReference type="ARBA" id="ARBA00023163"/>
    </source>
</evidence>
<evidence type="ECO:0000256" key="10">
    <source>
        <dbReference type="SAM" id="MobiDB-lite"/>
    </source>
</evidence>
<feature type="domain" description="CpG binding protein C-terminal" evidence="11">
    <location>
        <begin position="117"/>
        <end position="228"/>
    </location>
</feature>
<evidence type="ECO:0000256" key="6">
    <source>
        <dbReference type="ARBA" id="ARBA00023125"/>
    </source>
</evidence>
<dbReference type="InterPro" id="IPR022056">
    <property type="entry name" value="CpG-bd_C"/>
</dbReference>
<evidence type="ECO:0000256" key="9">
    <source>
        <dbReference type="ARBA" id="ARBA00023828"/>
    </source>
</evidence>
<dbReference type="GO" id="GO:0045893">
    <property type="term" value="P:positive regulation of DNA-templated transcription"/>
    <property type="evidence" value="ECO:0007669"/>
    <property type="project" value="TreeGrafter"/>
</dbReference>
<proteinExistence type="predicted"/>
<evidence type="ECO:0000256" key="5">
    <source>
        <dbReference type="ARBA" id="ARBA00023015"/>
    </source>
</evidence>
<evidence type="ECO:0000313" key="13">
    <source>
        <dbReference type="Proteomes" id="UP000010552"/>
    </source>
</evidence>
<keyword evidence="3" id="KW-0863">Zinc-finger</keyword>
<keyword evidence="13" id="KW-1185">Reference proteome</keyword>
<evidence type="ECO:0000313" key="12">
    <source>
        <dbReference type="EMBL" id="ELK17039.1"/>
    </source>
</evidence>
<reference evidence="13" key="1">
    <citation type="journal article" date="2013" name="Science">
        <title>Comparative analysis of bat genomes provides insight into the evolution of flight and immunity.</title>
        <authorList>
            <person name="Zhang G."/>
            <person name="Cowled C."/>
            <person name="Shi Z."/>
            <person name="Huang Z."/>
            <person name="Bishop-Lilly K.A."/>
            <person name="Fang X."/>
            <person name="Wynne J.W."/>
            <person name="Xiong Z."/>
            <person name="Baker M.L."/>
            <person name="Zhao W."/>
            <person name="Tachedjian M."/>
            <person name="Zhu Y."/>
            <person name="Zhou P."/>
            <person name="Jiang X."/>
            <person name="Ng J."/>
            <person name="Yang L."/>
            <person name="Wu L."/>
            <person name="Xiao J."/>
            <person name="Feng Y."/>
            <person name="Chen Y."/>
            <person name="Sun X."/>
            <person name="Zhang Y."/>
            <person name="Marsh G.A."/>
            <person name="Crameri G."/>
            <person name="Broder C.C."/>
            <person name="Frey K.G."/>
            <person name="Wang L.F."/>
            <person name="Wang J."/>
        </authorList>
    </citation>
    <scope>NUCLEOTIDE SEQUENCE [LARGE SCALE GENOMIC DNA]</scope>
</reference>
<dbReference type="GO" id="GO:0008270">
    <property type="term" value="F:zinc ion binding"/>
    <property type="evidence" value="ECO:0007669"/>
    <property type="project" value="UniProtKB-KW"/>
</dbReference>
<evidence type="ECO:0000256" key="2">
    <source>
        <dbReference type="ARBA" id="ARBA00022723"/>
    </source>
</evidence>
<evidence type="ECO:0000256" key="4">
    <source>
        <dbReference type="ARBA" id="ARBA00022833"/>
    </source>
</evidence>
<organism evidence="12 13">
    <name type="scientific">Pteropus alecto</name>
    <name type="common">Black flying fox</name>
    <dbReference type="NCBI Taxonomy" id="9402"/>
    <lineage>
        <taxon>Eukaryota</taxon>
        <taxon>Metazoa</taxon>
        <taxon>Chordata</taxon>
        <taxon>Craniata</taxon>
        <taxon>Vertebrata</taxon>
        <taxon>Euteleostomi</taxon>
        <taxon>Mammalia</taxon>
        <taxon>Eutheria</taxon>
        <taxon>Laurasiatheria</taxon>
        <taxon>Chiroptera</taxon>
        <taxon>Yinpterochiroptera</taxon>
        <taxon>Pteropodoidea</taxon>
        <taxon>Pteropodidae</taxon>
        <taxon>Pteropodinae</taxon>
        <taxon>Pteropus</taxon>
    </lineage>
</organism>
<dbReference type="STRING" id="9402.L5KZX9"/>
<keyword evidence="6" id="KW-0238">DNA-binding</keyword>
<dbReference type="Proteomes" id="UP000010552">
    <property type="component" value="Unassembled WGS sequence"/>
</dbReference>
<sequence>MSERQGHVCLGGLGRGGLTGTMVQDKQVVEADRKCEENGEFEEKSGVESDRNGGMGGMEIEKKKQRQKQKFMEEWKHPEQMDAKDPASLQQCLGPGCVYPTRPGSKYCSDDCGMKLAANRIYKILPQRIEQWKKSPCIAEEHGKKMLERIHREQQDTQTHLKNMERHFHELEAIILRGKQQAVCNDEESTKGGRGSGCLQIFCVSCGQPTSMHAALRHMERCFTKVGSLARGRWGKDAFGWVQFMYECKSSFGSSYPTCIEGATRLFCDIYDPQSKRYCKRLQVLCPEHSTDPKVPDDEVCGCPLVHNVFELTDNFCHLPKRLCNHHYCWEKLRRAEVDLERVRALQKLEELNEQEHKVRTSMMNRAGLVALMLHQTIQHDPLTTDLRSRVDS</sequence>
<dbReference type="PANTHER" id="PTHR46174">
    <property type="entry name" value="CXXC-TYPE ZINC FINGER PROTEIN 1"/>
    <property type="match status" value="1"/>
</dbReference>
<feature type="domain" description="CpG binding protein C-terminal" evidence="11">
    <location>
        <begin position="246"/>
        <end position="373"/>
    </location>
</feature>
<dbReference type="AlphaFoldDB" id="L5KZX9"/>
<feature type="region of interest" description="Disordered" evidence="10">
    <location>
        <begin position="33"/>
        <end position="57"/>
    </location>
</feature>
<gene>
    <name evidence="12" type="ORF">PAL_GLEAN10003173</name>
</gene>
<keyword evidence="7" id="KW-0804">Transcription</keyword>
<keyword evidence="2" id="KW-0479">Metal-binding</keyword>
<name>L5KZX9_PTEAL</name>
<dbReference type="InterPro" id="IPR037869">
    <property type="entry name" value="Spp1/CFP1"/>
</dbReference>
<keyword evidence="4" id="KW-0862">Zinc</keyword>
<protein>
    <recommendedName>
        <fullName evidence="9">CXXC-type zinc finger protein 1</fullName>
    </recommendedName>
</protein>
<dbReference type="Pfam" id="PF12269">
    <property type="entry name" value="CpG_bind_C"/>
    <property type="match status" value="2"/>
</dbReference>
<accession>L5KZX9</accession>
<keyword evidence="8" id="KW-0539">Nucleus</keyword>
<dbReference type="PANTHER" id="PTHR46174:SF1">
    <property type="entry name" value="CXXC-TYPE ZINC FINGER PROTEIN 1"/>
    <property type="match status" value="1"/>
</dbReference>
<dbReference type="GO" id="GO:0048188">
    <property type="term" value="C:Set1C/COMPASS complex"/>
    <property type="evidence" value="ECO:0007669"/>
    <property type="project" value="InterPro"/>
</dbReference>
<evidence type="ECO:0000256" key="3">
    <source>
        <dbReference type="ARBA" id="ARBA00022771"/>
    </source>
</evidence>
<evidence type="ECO:0000256" key="1">
    <source>
        <dbReference type="ARBA" id="ARBA00004123"/>
    </source>
</evidence>
<dbReference type="GO" id="GO:0003677">
    <property type="term" value="F:DNA binding"/>
    <property type="evidence" value="ECO:0007669"/>
    <property type="project" value="UniProtKB-KW"/>
</dbReference>
<comment type="subcellular location">
    <subcellularLocation>
        <location evidence="1">Nucleus</location>
    </subcellularLocation>
</comment>
<evidence type="ECO:0000259" key="11">
    <source>
        <dbReference type="Pfam" id="PF12269"/>
    </source>
</evidence>
<keyword evidence="5" id="KW-0805">Transcription regulation</keyword>
<evidence type="ECO:0000256" key="8">
    <source>
        <dbReference type="ARBA" id="ARBA00023242"/>
    </source>
</evidence>
<feature type="compositionally biased region" description="Basic and acidic residues" evidence="10">
    <location>
        <begin position="33"/>
        <end position="51"/>
    </location>
</feature>
<dbReference type="InParanoid" id="L5KZX9"/>